<accession>A0A402ASC7</accession>
<dbReference type="EMBL" id="BIFS01000002">
    <property type="protein sequence ID" value="GCE21997.1"/>
    <property type="molecule type" value="Genomic_DNA"/>
</dbReference>
<dbReference type="Proteomes" id="UP000287188">
    <property type="component" value="Unassembled WGS sequence"/>
</dbReference>
<dbReference type="InterPro" id="IPR029068">
    <property type="entry name" value="Glyas_Bleomycin-R_OHBP_Dase"/>
</dbReference>
<dbReference type="InterPro" id="IPR037523">
    <property type="entry name" value="VOC_core"/>
</dbReference>
<name>A0A402ASC7_9CHLR</name>
<protein>
    <recommendedName>
        <fullName evidence="1">VOC domain-containing protein</fullName>
    </recommendedName>
</protein>
<dbReference type="RefSeq" id="WP_126554483.1">
    <property type="nucleotide sequence ID" value="NZ_BIFS01000002.1"/>
</dbReference>
<evidence type="ECO:0000313" key="2">
    <source>
        <dbReference type="EMBL" id="GCE21997.1"/>
    </source>
</evidence>
<comment type="caution">
    <text evidence="2">The sequence shown here is derived from an EMBL/GenBank/DDBJ whole genome shotgun (WGS) entry which is preliminary data.</text>
</comment>
<proteinExistence type="predicted"/>
<dbReference type="Pfam" id="PF00903">
    <property type="entry name" value="Glyoxalase"/>
    <property type="match status" value="1"/>
</dbReference>
<gene>
    <name evidence="2" type="ORF">KDK_57970</name>
</gene>
<dbReference type="AlphaFoldDB" id="A0A402ASC7"/>
<dbReference type="InterPro" id="IPR004360">
    <property type="entry name" value="Glyas_Fos-R_dOase_dom"/>
</dbReference>
<reference evidence="3" key="1">
    <citation type="submission" date="2018-12" db="EMBL/GenBank/DDBJ databases">
        <title>Tengunoibacter tsumagoiensis gen. nov., sp. nov., Dictyobacter kobayashii sp. nov., D. alpinus sp. nov., and D. joshuensis sp. nov. and description of Dictyobacteraceae fam. nov. within the order Ktedonobacterales isolated from Tengu-no-mugimeshi.</title>
        <authorList>
            <person name="Wang C.M."/>
            <person name="Zheng Y."/>
            <person name="Sakai Y."/>
            <person name="Toyoda A."/>
            <person name="Minakuchi Y."/>
            <person name="Abe K."/>
            <person name="Yokota A."/>
            <person name="Yabe S."/>
        </authorList>
    </citation>
    <scope>NUCLEOTIDE SEQUENCE [LARGE SCALE GENOMIC DNA]</scope>
    <source>
        <strain evidence="3">Uno11</strain>
    </source>
</reference>
<feature type="domain" description="VOC" evidence="1">
    <location>
        <begin position="6"/>
        <end position="122"/>
    </location>
</feature>
<dbReference type="OrthoDB" id="458060at2"/>
<keyword evidence="3" id="KW-1185">Reference proteome</keyword>
<dbReference type="PROSITE" id="PS51819">
    <property type="entry name" value="VOC"/>
    <property type="match status" value="1"/>
</dbReference>
<sequence length="124" mass="14197">MAFQCVSGFVTLSAFDLEKMTQFYRQLFQQEPVEVVPHSYVEFHLGNLRLGIFRPHEDHKEEFSTVGKNPMSICLEVDDLDAAIDRLKSLGYAPPGAIIEAAHGREIYAYDPEQNRLIIHQSWS</sequence>
<evidence type="ECO:0000259" key="1">
    <source>
        <dbReference type="PROSITE" id="PS51819"/>
    </source>
</evidence>
<dbReference type="Gene3D" id="3.10.180.10">
    <property type="entry name" value="2,3-Dihydroxybiphenyl 1,2-Dioxygenase, domain 1"/>
    <property type="match status" value="1"/>
</dbReference>
<organism evidence="2 3">
    <name type="scientific">Dictyobacter kobayashii</name>
    <dbReference type="NCBI Taxonomy" id="2014872"/>
    <lineage>
        <taxon>Bacteria</taxon>
        <taxon>Bacillati</taxon>
        <taxon>Chloroflexota</taxon>
        <taxon>Ktedonobacteria</taxon>
        <taxon>Ktedonobacterales</taxon>
        <taxon>Dictyobacteraceae</taxon>
        <taxon>Dictyobacter</taxon>
    </lineage>
</organism>
<dbReference type="SUPFAM" id="SSF54593">
    <property type="entry name" value="Glyoxalase/Bleomycin resistance protein/Dihydroxybiphenyl dioxygenase"/>
    <property type="match status" value="1"/>
</dbReference>
<evidence type="ECO:0000313" key="3">
    <source>
        <dbReference type="Proteomes" id="UP000287188"/>
    </source>
</evidence>